<dbReference type="EMBL" id="HG937694">
    <property type="protein sequence ID" value="CDP37158.1"/>
    <property type="molecule type" value="Genomic_DNA"/>
</dbReference>
<keyword evidence="4" id="KW-0186">Copper</keyword>
<dbReference type="GO" id="GO:0016491">
    <property type="term" value="F:oxidoreductase activity"/>
    <property type="evidence" value="ECO:0007669"/>
    <property type="project" value="UniProtKB-KW"/>
</dbReference>
<dbReference type="InterPro" id="IPR011707">
    <property type="entry name" value="Cu-oxidase-like_N"/>
</dbReference>
<dbReference type="Pfam" id="PF07732">
    <property type="entry name" value="Cu-oxidase_3"/>
    <property type="match status" value="1"/>
</dbReference>
<organism evidence="8">
    <name type="scientific">Blastobotrys adeninivorans</name>
    <name type="common">Yeast</name>
    <name type="synonym">Arxula adeninivorans</name>
    <dbReference type="NCBI Taxonomy" id="409370"/>
    <lineage>
        <taxon>Eukaryota</taxon>
        <taxon>Fungi</taxon>
        <taxon>Dikarya</taxon>
        <taxon>Ascomycota</taxon>
        <taxon>Saccharomycotina</taxon>
        <taxon>Dipodascomycetes</taxon>
        <taxon>Dipodascales</taxon>
        <taxon>Trichomonascaceae</taxon>
        <taxon>Blastobotrys</taxon>
    </lineage>
</organism>
<feature type="domain" description="Plastocyanin-like" evidence="7">
    <location>
        <begin position="47"/>
        <end position="161"/>
    </location>
</feature>
<dbReference type="Pfam" id="PF07731">
    <property type="entry name" value="Cu-oxidase_2"/>
    <property type="match status" value="1"/>
</dbReference>
<name>A0A060T897_BLAAD</name>
<proteinExistence type="inferred from homology"/>
<reference evidence="8" key="1">
    <citation type="submission" date="2014-02" db="EMBL/GenBank/DDBJ databases">
        <authorList>
            <person name="Genoscope - CEA"/>
        </authorList>
    </citation>
    <scope>NUCLEOTIDE SEQUENCE</scope>
    <source>
        <strain evidence="8">LS3</strain>
    </source>
</reference>
<dbReference type="GO" id="GO:0005507">
    <property type="term" value="F:copper ion binding"/>
    <property type="evidence" value="ECO:0007669"/>
    <property type="project" value="InterPro"/>
</dbReference>
<sequence length="476" mass="53429">MLRRAIAVVALVALAWFYTLYQYNLLFTAKRVSVTAQLDQTHYEWTVQKHRQAPDGIEKDLILVNGQFPGPTIQAKIGDTISVTVHNKLNESTSIHWHGIHQNGTNFMDGAVGITQCGIPPGESFTYRFTVDKAGTYWWHSHYELQRTDGMFGALIVDDDSDPYLRHYDEELVIMIHDHYFDSSSNVLEWYLSRESSGSEPVPDNGLINGRGVFDCSKLLNDKFNCSSEWAQNAHFSMVSGRRYRIRLINSSAMANFVVSIAGGEFDVIEADSTLLKRSHTKELPISAGQRYSLIYTARGKGQGQMIVEMDTDCFNYVNPYLDPIAAATITIQRGTIGDLAKDLMRRVSSKLSRFTKRDECLDVEEGLLEPLYDEPVPEADIQVIVYAKIMKLQRNNRAPYSFFNRTSWIPAIGSPNLLTQLELTNASITTNTLTGDAPTEKWGGHQMVVPVPLGSVVELIVNNGDESPHPFHLVS</sequence>
<gene>
    <name evidence="8" type="ORF">GNLVRS02_ARAD1D05148g</name>
</gene>
<dbReference type="InterPro" id="IPR001117">
    <property type="entry name" value="Cu-oxidase_2nd"/>
</dbReference>
<keyword evidence="3" id="KW-0560">Oxidoreductase</keyword>
<dbReference type="PROSITE" id="PS00079">
    <property type="entry name" value="MULTICOPPER_OXIDASE1"/>
    <property type="match status" value="1"/>
</dbReference>
<dbReference type="InterPro" id="IPR011706">
    <property type="entry name" value="Cu-oxidase_C"/>
</dbReference>
<dbReference type="CDD" id="cd13857">
    <property type="entry name" value="CuRO_1_Diphenol_Ox"/>
    <property type="match status" value="1"/>
</dbReference>
<dbReference type="Pfam" id="PF00394">
    <property type="entry name" value="Cu-oxidase"/>
    <property type="match status" value="1"/>
</dbReference>
<dbReference type="PANTHER" id="PTHR11709">
    <property type="entry name" value="MULTI-COPPER OXIDASE"/>
    <property type="match status" value="1"/>
</dbReference>
<dbReference type="InterPro" id="IPR008972">
    <property type="entry name" value="Cupredoxin"/>
</dbReference>
<evidence type="ECO:0000259" key="7">
    <source>
        <dbReference type="Pfam" id="PF07732"/>
    </source>
</evidence>
<dbReference type="SUPFAM" id="SSF49503">
    <property type="entry name" value="Cupredoxins"/>
    <property type="match status" value="2"/>
</dbReference>
<evidence type="ECO:0000259" key="5">
    <source>
        <dbReference type="Pfam" id="PF00394"/>
    </source>
</evidence>
<evidence type="ECO:0000259" key="6">
    <source>
        <dbReference type="Pfam" id="PF07731"/>
    </source>
</evidence>
<accession>A0A060T897</accession>
<comment type="similarity">
    <text evidence="1">Belongs to the multicopper oxidase family.</text>
</comment>
<keyword evidence="2" id="KW-0479">Metal-binding</keyword>
<dbReference type="InterPro" id="IPR033138">
    <property type="entry name" value="Cu_oxidase_CS"/>
</dbReference>
<evidence type="ECO:0000256" key="1">
    <source>
        <dbReference type="ARBA" id="ARBA00010609"/>
    </source>
</evidence>
<dbReference type="PANTHER" id="PTHR11709:SF511">
    <property type="entry name" value="LACCASE"/>
    <property type="match status" value="1"/>
</dbReference>
<dbReference type="PhylomeDB" id="A0A060T897"/>
<reference evidence="8" key="2">
    <citation type="submission" date="2014-06" db="EMBL/GenBank/DDBJ databases">
        <title>The complete genome of Blastobotrys (Arxula) adeninivorans LS3 - a yeast of biotechnological interest.</title>
        <authorList>
            <person name="Kunze G."/>
            <person name="Gaillardin C."/>
            <person name="Czernicka M."/>
            <person name="Durrens P."/>
            <person name="Martin T."/>
            <person name="Boer E."/>
            <person name="Gabaldon T."/>
            <person name="Cruz J."/>
            <person name="Talla E."/>
            <person name="Marck C."/>
            <person name="Goffeau A."/>
            <person name="Barbe V."/>
            <person name="Baret P."/>
            <person name="Baronian K."/>
            <person name="Beier S."/>
            <person name="Bleykasten C."/>
            <person name="Bode R."/>
            <person name="Casaregola S."/>
            <person name="Despons L."/>
            <person name="Fairhead C."/>
            <person name="Giersberg M."/>
            <person name="Gierski P."/>
            <person name="Hahnel U."/>
            <person name="Hartmann A."/>
            <person name="Jankowska D."/>
            <person name="Jubin C."/>
            <person name="Jung P."/>
            <person name="Lafontaine I."/>
            <person name="Leh-Louis V."/>
            <person name="Lemaire M."/>
            <person name="Marcet-Houben M."/>
            <person name="Mascher M."/>
            <person name="Morel G."/>
            <person name="Richard G.-F."/>
            <person name="Riechen J."/>
            <person name="Sacerdot C."/>
            <person name="Sarkar A."/>
            <person name="Savel G."/>
            <person name="Schacherer J."/>
            <person name="Sherman D."/>
            <person name="Straub M.-L."/>
            <person name="Stein N."/>
            <person name="Thierry A."/>
            <person name="Trautwein-Schult A."/>
            <person name="Westhof E."/>
            <person name="Worch S."/>
            <person name="Dujon B."/>
            <person name="Souciet J.-L."/>
            <person name="Wincker P."/>
            <person name="Scholz U."/>
            <person name="Neuveglise N."/>
        </authorList>
    </citation>
    <scope>NUCLEOTIDE SEQUENCE</scope>
    <source>
        <strain evidence="8">LS3</strain>
    </source>
</reference>
<dbReference type="InterPro" id="IPR045087">
    <property type="entry name" value="Cu-oxidase_fam"/>
</dbReference>
<evidence type="ECO:0000256" key="4">
    <source>
        <dbReference type="ARBA" id="ARBA00023008"/>
    </source>
</evidence>
<dbReference type="Gene3D" id="2.60.40.420">
    <property type="entry name" value="Cupredoxins - blue copper proteins"/>
    <property type="match status" value="3"/>
</dbReference>
<evidence type="ECO:0000256" key="3">
    <source>
        <dbReference type="ARBA" id="ARBA00023002"/>
    </source>
</evidence>
<evidence type="ECO:0000313" key="8">
    <source>
        <dbReference type="EMBL" id="CDP37158.1"/>
    </source>
</evidence>
<dbReference type="AlphaFoldDB" id="A0A060T897"/>
<feature type="domain" description="Plastocyanin-like" evidence="5">
    <location>
        <begin position="170"/>
        <end position="300"/>
    </location>
</feature>
<evidence type="ECO:0000256" key="2">
    <source>
        <dbReference type="ARBA" id="ARBA00022723"/>
    </source>
</evidence>
<protein>
    <submittedName>
        <fullName evidence="8">ARAD1D05148p</fullName>
    </submittedName>
</protein>
<feature type="domain" description="Plastocyanin-like" evidence="6">
    <location>
        <begin position="418"/>
        <end position="474"/>
    </location>
</feature>